<name>A0A0A2C6Y9_PROMR</name>
<reference evidence="15" key="1">
    <citation type="journal article" date="2014" name="Sci. Data">
        <title>Genomes of diverse isolates of the marine cyanobacterium Prochlorococcus.</title>
        <authorList>
            <person name="Biller S."/>
            <person name="Berube P."/>
            <person name="Thompson J."/>
            <person name="Kelly L."/>
            <person name="Roggensack S."/>
            <person name="Awad L."/>
            <person name="Roache-Johnson K."/>
            <person name="Ding H."/>
            <person name="Giovannoni S.J."/>
            <person name="Moore L.R."/>
            <person name="Chisholm S.W."/>
        </authorList>
    </citation>
    <scope>NUCLEOTIDE SEQUENCE [LARGE SCALE GENOMIC DNA]</scope>
    <source>
        <strain evidence="15">PAC1</strain>
    </source>
</reference>
<evidence type="ECO:0000256" key="7">
    <source>
        <dbReference type="ARBA" id="ARBA00022884"/>
    </source>
</evidence>
<evidence type="ECO:0000256" key="12">
    <source>
        <dbReference type="PIRSR" id="PIRSR006621-2"/>
    </source>
</evidence>
<proteinExistence type="inferred from homology"/>
<keyword evidence="6 9" id="KW-0521">NADP</keyword>
<evidence type="ECO:0000256" key="1">
    <source>
        <dbReference type="ARBA" id="ARBA00001917"/>
    </source>
</evidence>
<protein>
    <recommendedName>
        <fullName evidence="9">tRNA-dihydrouridine(20/20a) synthase</fullName>
        <ecNumber evidence="9">1.3.1.91</ecNumber>
    </recommendedName>
    <alternativeName>
        <fullName evidence="9">DusA-like U20-specific dihydrouridine synthase</fullName>
        <shortName evidence="9">U20-specific Dus</shortName>
    </alternativeName>
</protein>
<evidence type="ECO:0000256" key="3">
    <source>
        <dbReference type="ARBA" id="ARBA00022630"/>
    </source>
</evidence>
<dbReference type="HAMAP" id="MF_02041">
    <property type="entry name" value="DusA_subfam"/>
    <property type="match status" value="1"/>
</dbReference>
<dbReference type="Pfam" id="PF01207">
    <property type="entry name" value="Dus"/>
    <property type="match status" value="1"/>
</dbReference>
<dbReference type="Gene3D" id="3.20.20.70">
    <property type="entry name" value="Aldolase class I"/>
    <property type="match status" value="1"/>
</dbReference>
<comment type="cofactor">
    <cofactor evidence="1 9 10 12">
        <name>FMN</name>
        <dbReference type="ChEBI" id="CHEBI:58210"/>
    </cofactor>
</comment>
<keyword evidence="8 9" id="KW-0560">Oxidoreductase</keyword>
<organism evidence="14 15">
    <name type="scientific">Prochlorococcus marinus str. PAC1</name>
    <dbReference type="NCBI Taxonomy" id="59924"/>
    <lineage>
        <taxon>Bacteria</taxon>
        <taxon>Bacillati</taxon>
        <taxon>Cyanobacteriota</taxon>
        <taxon>Cyanophyceae</taxon>
        <taxon>Synechococcales</taxon>
        <taxon>Prochlorococcaceae</taxon>
        <taxon>Prochlorococcus</taxon>
    </lineage>
</organism>
<dbReference type="PANTHER" id="PTHR42907">
    <property type="entry name" value="FMN-LINKED OXIDOREDUCTASES SUPERFAMILY PROTEIN"/>
    <property type="match status" value="1"/>
</dbReference>
<dbReference type="CDD" id="cd02801">
    <property type="entry name" value="DUS_like_FMN"/>
    <property type="match status" value="1"/>
</dbReference>
<feature type="binding site" evidence="9 12">
    <location>
        <position position="175"/>
    </location>
    <ligand>
        <name>FMN</name>
        <dbReference type="ChEBI" id="CHEBI:58210"/>
    </ligand>
</feature>
<dbReference type="RefSeq" id="WP_036906077.1">
    <property type="nucleotide sequence ID" value="NZ_CP138967.1"/>
</dbReference>
<dbReference type="NCBIfam" id="NF008774">
    <property type="entry name" value="PRK11815.1"/>
    <property type="match status" value="1"/>
</dbReference>
<evidence type="ECO:0000256" key="9">
    <source>
        <dbReference type="HAMAP-Rule" id="MF_02041"/>
    </source>
</evidence>
<evidence type="ECO:0000256" key="5">
    <source>
        <dbReference type="ARBA" id="ARBA00022694"/>
    </source>
</evidence>
<feature type="active site" description="Proton donor" evidence="9 11">
    <location>
        <position position="104"/>
    </location>
</feature>
<dbReference type="GO" id="GO:0010181">
    <property type="term" value="F:FMN binding"/>
    <property type="evidence" value="ECO:0007669"/>
    <property type="project" value="UniProtKB-UniRule"/>
</dbReference>
<comment type="function">
    <text evidence="9">Catalyzes the synthesis of 5,6-dihydrouridine (D), a modified base found in the D-loop of most tRNAs, via the reduction of the C5-C6 double bond in target uridines. Specifically modifies U20 and U20a in tRNAs.</text>
</comment>
<gene>
    <name evidence="14" type="ORF">EV03_1151</name>
</gene>
<comment type="catalytic activity">
    <reaction evidence="9">
        <text>5,6-dihydrouridine(20a) in tRNA + NAD(+) = uridine(20a) in tRNA + NADH + H(+)</text>
        <dbReference type="Rhea" id="RHEA:53348"/>
        <dbReference type="Rhea" id="RHEA-COMP:13535"/>
        <dbReference type="Rhea" id="RHEA-COMP:13536"/>
        <dbReference type="ChEBI" id="CHEBI:15378"/>
        <dbReference type="ChEBI" id="CHEBI:57540"/>
        <dbReference type="ChEBI" id="CHEBI:57945"/>
        <dbReference type="ChEBI" id="CHEBI:65315"/>
        <dbReference type="ChEBI" id="CHEBI:74443"/>
    </reaction>
</comment>
<feature type="binding site" evidence="9 12">
    <location>
        <position position="143"/>
    </location>
    <ligand>
        <name>FMN</name>
        <dbReference type="ChEBI" id="CHEBI:58210"/>
    </ligand>
</feature>
<dbReference type="PIRSF" id="PIRSF006621">
    <property type="entry name" value="Dus"/>
    <property type="match status" value="1"/>
</dbReference>
<evidence type="ECO:0000313" key="14">
    <source>
        <dbReference type="EMBL" id="KGG20650.1"/>
    </source>
</evidence>
<evidence type="ECO:0000256" key="2">
    <source>
        <dbReference type="ARBA" id="ARBA00022555"/>
    </source>
</evidence>
<dbReference type="EMBL" id="JNAX01000011">
    <property type="protein sequence ID" value="KGG20650.1"/>
    <property type="molecule type" value="Genomic_DNA"/>
</dbReference>
<dbReference type="InterPro" id="IPR004653">
    <property type="entry name" value="DusA"/>
</dbReference>
<dbReference type="GO" id="GO:0102266">
    <property type="term" value="F:tRNA-dihydrouridine20a synthase activity"/>
    <property type="evidence" value="ECO:0007669"/>
    <property type="project" value="RHEA"/>
</dbReference>
<dbReference type="Gene3D" id="1.20.120.1460">
    <property type="match status" value="1"/>
</dbReference>
<keyword evidence="4 9" id="KW-0288">FMN</keyword>
<feature type="binding site" evidence="9 12">
    <location>
        <begin position="215"/>
        <end position="217"/>
    </location>
    <ligand>
        <name>FMN</name>
        <dbReference type="ChEBI" id="CHEBI:58210"/>
    </ligand>
</feature>
<evidence type="ECO:0000256" key="6">
    <source>
        <dbReference type="ARBA" id="ARBA00022857"/>
    </source>
</evidence>
<evidence type="ECO:0000256" key="4">
    <source>
        <dbReference type="ARBA" id="ARBA00022643"/>
    </source>
</evidence>
<feature type="binding site" evidence="9 12">
    <location>
        <begin position="20"/>
        <end position="22"/>
    </location>
    <ligand>
        <name>FMN</name>
        <dbReference type="ChEBI" id="CHEBI:58210"/>
    </ligand>
</feature>
<dbReference type="InterPro" id="IPR035587">
    <property type="entry name" value="DUS-like_FMN-bd"/>
</dbReference>
<comment type="caution">
    <text evidence="14">The sequence shown here is derived from an EMBL/GenBank/DDBJ whole genome shotgun (WGS) entry which is preliminary data.</text>
</comment>
<feature type="domain" description="DUS-like FMN-binding" evidence="13">
    <location>
        <begin position="18"/>
        <end position="328"/>
    </location>
</feature>
<keyword evidence="2 9" id="KW-0820">tRNA-binding</keyword>
<dbReference type="SUPFAM" id="SSF51395">
    <property type="entry name" value="FMN-linked oxidoreductases"/>
    <property type="match status" value="1"/>
</dbReference>
<dbReference type="GO" id="GO:0102264">
    <property type="term" value="F:tRNA-dihydrouridine20 synthase activity"/>
    <property type="evidence" value="ECO:0007669"/>
    <property type="project" value="UniProtKB-EC"/>
</dbReference>
<evidence type="ECO:0000313" key="15">
    <source>
        <dbReference type="Proteomes" id="UP000030392"/>
    </source>
</evidence>
<sequence length="335" mass="38123">MISNSLKTNEIANYRLSIAPMMDCTDRHFRVLMRQITKKSLLYTEMIVAQALHYSNNRNKLLDFDEIEHPISIQLGGDNPKLLAEAAQIAEDWGYDEINLNIGCPSPRVKSGNFGACLMGKPKIVANCIEKMKKSCNIPITVKHRLGIDNLDSDDYLLKFVDTCSLAGADRFIIHARKAWLNGLNPKENRTIPPLQYERVQKLKNHRPELIIELNGGINTINDSIEALKLFDGAMVGRAAYSHPFLWTKIDSLIFGQKENYLSRSKIIKRLIPFAQKHLENDGRLWQISRHILNLIENIPNAKILRQELSEKCQTQKADISILKKIAQQLEDAGQ</sequence>
<dbReference type="PROSITE" id="PS01136">
    <property type="entry name" value="UPF0034"/>
    <property type="match status" value="1"/>
</dbReference>
<dbReference type="NCBIfam" id="TIGR00742">
    <property type="entry name" value="yjbN"/>
    <property type="match status" value="1"/>
</dbReference>
<keyword evidence="12" id="KW-0547">Nucleotide-binding</keyword>
<dbReference type="GO" id="GO:0050660">
    <property type="term" value="F:flavin adenine dinucleotide binding"/>
    <property type="evidence" value="ECO:0007669"/>
    <property type="project" value="InterPro"/>
</dbReference>
<accession>A0A0A2C6Y9</accession>
<comment type="catalytic activity">
    <reaction evidence="9">
        <text>5,6-dihydrouridine(20) in tRNA + NAD(+) = uridine(20) in tRNA + NADH + H(+)</text>
        <dbReference type="Rhea" id="RHEA:53340"/>
        <dbReference type="Rhea" id="RHEA-COMP:13533"/>
        <dbReference type="Rhea" id="RHEA-COMP:13534"/>
        <dbReference type="ChEBI" id="CHEBI:15378"/>
        <dbReference type="ChEBI" id="CHEBI:57540"/>
        <dbReference type="ChEBI" id="CHEBI:57945"/>
        <dbReference type="ChEBI" id="CHEBI:65315"/>
        <dbReference type="ChEBI" id="CHEBI:74443"/>
        <dbReference type="EC" id="1.3.1.91"/>
    </reaction>
</comment>
<dbReference type="PANTHER" id="PTHR42907:SF1">
    <property type="entry name" value="FMN-LINKED OXIDOREDUCTASES SUPERFAMILY PROTEIN"/>
    <property type="match status" value="1"/>
</dbReference>
<comment type="caution">
    <text evidence="9">Lacks conserved residue(s) required for the propagation of feature annotation.</text>
</comment>
<dbReference type="EC" id="1.3.1.91" evidence="9"/>
<evidence type="ECO:0000256" key="11">
    <source>
        <dbReference type="PIRSR" id="PIRSR006621-1"/>
    </source>
</evidence>
<keyword evidence="7 9" id="KW-0694">RNA-binding</keyword>
<dbReference type="InterPro" id="IPR018517">
    <property type="entry name" value="tRNA_hU_synthase_CS"/>
</dbReference>
<dbReference type="InterPro" id="IPR013785">
    <property type="entry name" value="Aldolase_TIM"/>
</dbReference>
<feature type="site" description="Interacts with tRNA" evidence="9">
    <location>
        <position position="190"/>
    </location>
</feature>
<keyword evidence="5 9" id="KW-0819">tRNA processing</keyword>
<feature type="site" description="Interacts with tRNA" evidence="9">
    <location>
        <position position="101"/>
    </location>
</feature>
<comment type="catalytic activity">
    <reaction evidence="9">
        <text>5,6-dihydrouridine(20a) in tRNA + NADP(+) = uridine(20a) in tRNA + NADPH + H(+)</text>
        <dbReference type="Rhea" id="RHEA:53344"/>
        <dbReference type="Rhea" id="RHEA-COMP:13535"/>
        <dbReference type="Rhea" id="RHEA-COMP:13536"/>
        <dbReference type="ChEBI" id="CHEBI:15378"/>
        <dbReference type="ChEBI" id="CHEBI:57783"/>
        <dbReference type="ChEBI" id="CHEBI:58349"/>
        <dbReference type="ChEBI" id="CHEBI:65315"/>
        <dbReference type="ChEBI" id="CHEBI:74443"/>
    </reaction>
</comment>
<feature type="binding site" evidence="9 12">
    <location>
        <position position="74"/>
    </location>
    <ligand>
        <name>FMN</name>
        <dbReference type="ChEBI" id="CHEBI:58210"/>
    </ligand>
</feature>
<feature type="binding site" evidence="9 12">
    <location>
        <begin position="237"/>
        <end position="238"/>
    </location>
    <ligand>
        <name>FMN</name>
        <dbReference type="ChEBI" id="CHEBI:58210"/>
    </ligand>
</feature>
<feature type="site" description="Interacts with tRNA; defines subfamily-specific binding signature" evidence="9">
    <location>
        <position position="187"/>
    </location>
</feature>
<evidence type="ECO:0000259" key="13">
    <source>
        <dbReference type="Pfam" id="PF01207"/>
    </source>
</evidence>
<dbReference type="Proteomes" id="UP000030392">
    <property type="component" value="Unassembled WGS sequence"/>
</dbReference>
<dbReference type="AlphaFoldDB" id="A0A0A2C6Y9"/>
<comment type="catalytic activity">
    <reaction evidence="9">
        <text>5,6-dihydrouridine(20) in tRNA + NADP(+) = uridine(20) in tRNA + NADPH + H(+)</text>
        <dbReference type="Rhea" id="RHEA:53336"/>
        <dbReference type="Rhea" id="RHEA-COMP:13533"/>
        <dbReference type="Rhea" id="RHEA-COMP:13534"/>
        <dbReference type="ChEBI" id="CHEBI:15378"/>
        <dbReference type="ChEBI" id="CHEBI:57783"/>
        <dbReference type="ChEBI" id="CHEBI:58349"/>
        <dbReference type="ChEBI" id="CHEBI:65315"/>
        <dbReference type="ChEBI" id="CHEBI:74443"/>
        <dbReference type="EC" id="1.3.1.91"/>
    </reaction>
</comment>
<comment type="similarity">
    <text evidence="9">Belongs to the Dus family. DusA subfamily.</text>
</comment>
<keyword evidence="3 9" id="KW-0285">Flavoprotein</keyword>
<comment type="similarity">
    <text evidence="10">Belongs to the dus family.</text>
</comment>
<evidence type="ECO:0000256" key="10">
    <source>
        <dbReference type="PIRNR" id="PIRNR006621"/>
    </source>
</evidence>
<feature type="site" description="Interacts with tRNA; defines subfamily-specific binding signature" evidence="9">
    <location>
        <position position="306"/>
    </location>
</feature>
<dbReference type="GO" id="GO:0000049">
    <property type="term" value="F:tRNA binding"/>
    <property type="evidence" value="ECO:0007669"/>
    <property type="project" value="UniProtKB-UniRule"/>
</dbReference>
<dbReference type="InterPro" id="IPR001269">
    <property type="entry name" value="DUS_fam"/>
</dbReference>
<evidence type="ECO:0000256" key="8">
    <source>
        <dbReference type="ARBA" id="ARBA00023002"/>
    </source>
</evidence>